<feature type="transmembrane region" description="Helical" evidence="4">
    <location>
        <begin position="334"/>
        <end position="356"/>
    </location>
</feature>
<sequence length="467" mass="50532">MSASSADAHDEKTSSHTASLNEHDTGVPDFEPVPSEKLAEEGKAGAAPERDEAAIFAAGYDKGWRGWATVGGAWVVLFCTFGYVNAFGVYQQFYSAGYLHESNSSISWVGTVQLFFMFSCGMVVGKLFDEGYFRALTICGSVLYTFSIFMLSLSKSYVEVFLAQGVAAGLGLGLLFLPSVSVIAHWFRKRRALAIGVVVSGSSIGGVCWPIFLNKRLERTDFGSAVRENAYLILGLLVIANLLMKPRLPGKKHRPAGLQLPPPDFKAILTHPAWQVAVAGTFFVMWGIFFPFFFVEIFSLDKGIDQNLSFYTLAILNSASTFGRVLPNFTADKIGAYNMMIPSVGITGIMIFVLLACGSPGGIVAFCILFGLFSGAFVSLMPSIFVALSRHPGEIGVRMGLAWAIVSIAALTGVPITGALLGSTEYTFWKPVVFSGTTVCFGTCLMAVSRQLRYRELAAQGKVDWRL</sequence>
<keyword evidence="6" id="KW-1185">Reference proteome</keyword>
<dbReference type="Gene3D" id="1.20.1250.20">
    <property type="entry name" value="MFS general substrate transporter like domains"/>
    <property type="match status" value="2"/>
</dbReference>
<feature type="transmembrane region" description="Helical" evidence="4">
    <location>
        <begin position="66"/>
        <end position="86"/>
    </location>
</feature>
<feature type="transmembrane region" description="Helical" evidence="4">
    <location>
        <begin position="132"/>
        <end position="154"/>
    </location>
</feature>
<gene>
    <name evidence="5" type="primary">Mo01513</name>
    <name evidence="5" type="ORF">E5Q_01513</name>
</gene>
<feature type="transmembrane region" description="Helical" evidence="4">
    <location>
        <begin position="428"/>
        <end position="448"/>
    </location>
</feature>
<reference evidence="5 6" key="1">
    <citation type="journal article" date="2011" name="J. Gen. Appl. Microbiol.">
        <title>Draft genome sequencing of the enigmatic basidiomycete Mixia osmundae.</title>
        <authorList>
            <person name="Nishida H."/>
            <person name="Nagatsuka Y."/>
            <person name="Sugiyama J."/>
        </authorList>
    </citation>
    <scope>NUCLEOTIDE SEQUENCE [LARGE SCALE GENOMIC DNA]</scope>
    <source>
        <strain evidence="6">CBS 9802 / IAM 14324 / JCM 22182 / KY 12970</strain>
    </source>
</reference>
<evidence type="ECO:0000313" key="5">
    <source>
        <dbReference type="EMBL" id="GAA94859.1"/>
    </source>
</evidence>
<dbReference type="PANTHER" id="PTHR11360">
    <property type="entry name" value="MONOCARBOXYLATE TRANSPORTER"/>
    <property type="match status" value="1"/>
</dbReference>
<evidence type="ECO:0000256" key="3">
    <source>
        <dbReference type="SAM" id="MobiDB-lite"/>
    </source>
</evidence>
<comment type="similarity">
    <text evidence="2">Belongs to the major facilitator superfamily. Monocarboxylate porter (TC 2.A.1.13) family.</text>
</comment>
<feature type="transmembrane region" description="Helical" evidence="4">
    <location>
        <begin position="106"/>
        <end position="125"/>
    </location>
</feature>
<evidence type="ECO:0000256" key="4">
    <source>
        <dbReference type="SAM" id="Phobius"/>
    </source>
</evidence>
<keyword evidence="4" id="KW-0472">Membrane</keyword>
<dbReference type="RefSeq" id="XP_014565000.1">
    <property type="nucleotide sequence ID" value="XM_014709514.1"/>
</dbReference>
<name>G7DW53_MIXOS</name>
<dbReference type="OrthoDB" id="6499973at2759"/>
<dbReference type="InterPro" id="IPR036259">
    <property type="entry name" value="MFS_trans_sf"/>
</dbReference>
<comment type="subcellular location">
    <subcellularLocation>
        <location evidence="1">Membrane</location>
        <topology evidence="1">Multi-pass membrane protein</topology>
    </subcellularLocation>
</comment>
<dbReference type="Proteomes" id="UP000009131">
    <property type="component" value="Unassembled WGS sequence"/>
</dbReference>
<dbReference type="OMA" id="IRAPIDM"/>
<feature type="transmembrane region" description="Helical" evidence="4">
    <location>
        <begin position="362"/>
        <end position="388"/>
    </location>
</feature>
<keyword evidence="4" id="KW-0812">Transmembrane</keyword>
<dbReference type="InterPro" id="IPR050327">
    <property type="entry name" value="Proton-linked_MCT"/>
</dbReference>
<feature type="transmembrane region" description="Helical" evidence="4">
    <location>
        <begin position="160"/>
        <end position="180"/>
    </location>
</feature>
<feature type="compositionally biased region" description="Basic and acidic residues" evidence="3">
    <location>
        <begin position="37"/>
        <end position="46"/>
    </location>
</feature>
<organism evidence="5 6">
    <name type="scientific">Mixia osmundae (strain CBS 9802 / IAM 14324 / JCM 22182 / KY 12970)</name>
    <dbReference type="NCBI Taxonomy" id="764103"/>
    <lineage>
        <taxon>Eukaryota</taxon>
        <taxon>Fungi</taxon>
        <taxon>Dikarya</taxon>
        <taxon>Basidiomycota</taxon>
        <taxon>Pucciniomycotina</taxon>
        <taxon>Mixiomycetes</taxon>
        <taxon>Mixiales</taxon>
        <taxon>Mixiaceae</taxon>
        <taxon>Mixia</taxon>
    </lineage>
</organism>
<dbReference type="GO" id="GO:0016020">
    <property type="term" value="C:membrane"/>
    <property type="evidence" value="ECO:0007669"/>
    <property type="project" value="UniProtKB-SubCell"/>
</dbReference>
<dbReference type="InterPro" id="IPR011701">
    <property type="entry name" value="MFS"/>
</dbReference>
<comment type="caution">
    <text evidence="5">The sequence shown here is derived from an EMBL/GenBank/DDBJ whole genome shotgun (WGS) entry which is preliminary data.</text>
</comment>
<evidence type="ECO:0000313" key="6">
    <source>
        <dbReference type="Proteomes" id="UP000009131"/>
    </source>
</evidence>
<feature type="transmembrane region" description="Helical" evidence="4">
    <location>
        <begin position="276"/>
        <end position="298"/>
    </location>
</feature>
<dbReference type="EMBL" id="BABT02000047">
    <property type="protein sequence ID" value="GAA94859.1"/>
    <property type="molecule type" value="Genomic_DNA"/>
</dbReference>
<reference evidence="5 6" key="2">
    <citation type="journal article" date="2012" name="Open Biol.">
        <title>Characteristics of nucleosomes and linker DNA regions on the genome of the basidiomycete Mixia osmundae revealed by mono- and dinucleosome mapping.</title>
        <authorList>
            <person name="Nishida H."/>
            <person name="Kondo S."/>
            <person name="Matsumoto T."/>
            <person name="Suzuki Y."/>
            <person name="Yoshikawa H."/>
            <person name="Taylor T.D."/>
            <person name="Sugiyama J."/>
        </authorList>
    </citation>
    <scope>NUCLEOTIDE SEQUENCE [LARGE SCALE GENOMIC DNA]</scope>
    <source>
        <strain evidence="6">CBS 9802 / IAM 14324 / JCM 22182 / KY 12970</strain>
    </source>
</reference>
<dbReference type="InParanoid" id="G7DW53"/>
<feature type="region of interest" description="Disordered" evidence="3">
    <location>
        <begin position="1"/>
        <end position="46"/>
    </location>
</feature>
<dbReference type="PANTHER" id="PTHR11360:SF234">
    <property type="entry name" value="MFS-TYPE TRANSPORTER DBAD-RELATED"/>
    <property type="match status" value="1"/>
</dbReference>
<dbReference type="AlphaFoldDB" id="G7DW53"/>
<proteinExistence type="inferred from homology"/>
<dbReference type="Pfam" id="PF07690">
    <property type="entry name" value="MFS_1"/>
    <property type="match status" value="1"/>
</dbReference>
<dbReference type="HOGENOM" id="CLU_001265_1_1_1"/>
<dbReference type="GO" id="GO:0022857">
    <property type="term" value="F:transmembrane transporter activity"/>
    <property type="evidence" value="ECO:0007669"/>
    <property type="project" value="InterPro"/>
</dbReference>
<feature type="transmembrane region" description="Helical" evidence="4">
    <location>
        <begin position="310"/>
        <end position="327"/>
    </location>
</feature>
<evidence type="ECO:0000256" key="1">
    <source>
        <dbReference type="ARBA" id="ARBA00004141"/>
    </source>
</evidence>
<feature type="transmembrane region" description="Helical" evidence="4">
    <location>
        <begin position="192"/>
        <end position="213"/>
    </location>
</feature>
<feature type="transmembrane region" description="Helical" evidence="4">
    <location>
        <begin position="225"/>
        <end position="244"/>
    </location>
</feature>
<evidence type="ECO:0008006" key="7">
    <source>
        <dbReference type="Google" id="ProtNLM"/>
    </source>
</evidence>
<dbReference type="SUPFAM" id="SSF103473">
    <property type="entry name" value="MFS general substrate transporter"/>
    <property type="match status" value="1"/>
</dbReference>
<accession>G7DW53</accession>
<keyword evidence="4" id="KW-1133">Transmembrane helix</keyword>
<evidence type="ECO:0000256" key="2">
    <source>
        <dbReference type="ARBA" id="ARBA00006727"/>
    </source>
</evidence>
<feature type="transmembrane region" description="Helical" evidence="4">
    <location>
        <begin position="400"/>
        <end position="422"/>
    </location>
</feature>
<dbReference type="eggNOG" id="KOG2504">
    <property type="taxonomic scope" value="Eukaryota"/>
</dbReference>
<protein>
    <recommendedName>
        <fullName evidence="7">Major facilitator superfamily (MFS) profile domain-containing protein</fullName>
    </recommendedName>
</protein>